<dbReference type="RefSeq" id="WP_134200799.1">
    <property type="nucleotide sequence ID" value="NZ_SOQZ01000006.1"/>
</dbReference>
<protein>
    <submittedName>
        <fullName evidence="6">AraC family transcriptional regulator</fullName>
    </submittedName>
</protein>
<dbReference type="SUPFAM" id="SSF46689">
    <property type="entry name" value="Homeodomain-like"/>
    <property type="match status" value="1"/>
</dbReference>
<feature type="domain" description="HTH araC/xylS-type" evidence="5">
    <location>
        <begin position="309"/>
        <end position="411"/>
    </location>
</feature>
<keyword evidence="7" id="KW-1185">Reference proteome</keyword>
<feature type="transmembrane region" description="Helical" evidence="4">
    <location>
        <begin position="106"/>
        <end position="124"/>
    </location>
</feature>
<keyword evidence="4" id="KW-1133">Transmembrane helix</keyword>
<gene>
    <name evidence="6" type="ORF">A8975_2473</name>
</gene>
<evidence type="ECO:0000256" key="1">
    <source>
        <dbReference type="ARBA" id="ARBA00023015"/>
    </source>
</evidence>
<dbReference type="InterPro" id="IPR018062">
    <property type="entry name" value="HTH_AraC-typ_CS"/>
</dbReference>
<comment type="caution">
    <text evidence="6">The sequence shown here is derived from an EMBL/GenBank/DDBJ whole genome shotgun (WGS) entry which is preliminary data.</text>
</comment>
<dbReference type="PROSITE" id="PS00041">
    <property type="entry name" value="HTH_ARAC_FAMILY_1"/>
    <property type="match status" value="1"/>
</dbReference>
<dbReference type="PROSITE" id="PS01124">
    <property type="entry name" value="HTH_ARAC_FAMILY_2"/>
    <property type="match status" value="1"/>
</dbReference>
<evidence type="ECO:0000256" key="3">
    <source>
        <dbReference type="ARBA" id="ARBA00023163"/>
    </source>
</evidence>
<feature type="transmembrane region" description="Helical" evidence="4">
    <location>
        <begin position="252"/>
        <end position="271"/>
    </location>
</feature>
<accession>A0ABY2G254</accession>
<dbReference type="InterPro" id="IPR009057">
    <property type="entry name" value="Homeodomain-like_sf"/>
</dbReference>
<reference evidence="6 7" key="1">
    <citation type="submission" date="2019-03" db="EMBL/GenBank/DDBJ databases">
        <title>Genomic Encyclopedia of Type Strains, Phase III (KMG-III): the genomes of soil and plant-associated and newly described type strains.</title>
        <authorList>
            <person name="Whitman W."/>
        </authorList>
    </citation>
    <scope>NUCLEOTIDE SEQUENCE [LARGE SCALE GENOMIC DNA]</scope>
    <source>
        <strain evidence="6 7">CGMCC 1.10957</strain>
    </source>
</reference>
<dbReference type="Proteomes" id="UP000294930">
    <property type="component" value="Unassembled WGS sequence"/>
</dbReference>
<dbReference type="PANTHER" id="PTHR43280:SF29">
    <property type="entry name" value="ARAC-FAMILY TRANSCRIPTIONAL REGULATOR"/>
    <property type="match status" value="1"/>
</dbReference>
<dbReference type="Pfam" id="PF12833">
    <property type="entry name" value="HTH_18"/>
    <property type="match status" value="1"/>
</dbReference>
<feature type="transmembrane region" description="Helical" evidence="4">
    <location>
        <begin position="177"/>
        <end position="198"/>
    </location>
</feature>
<organism evidence="6 7">
    <name type="scientific">Meridianimaribacter flavus</name>
    <dbReference type="NCBI Taxonomy" id="571115"/>
    <lineage>
        <taxon>Bacteria</taxon>
        <taxon>Pseudomonadati</taxon>
        <taxon>Bacteroidota</taxon>
        <taxon>Flavobacteriia</taxon>
        <taxon>Flavobacteriales</taxon>
        <taxon>Flavobacteriaceae</taxon>
        <taxon>Meridianimaribacter</taxon>
    </lineage>
</organism>
<evidence type="ECO:0000256" key="2">
    <source>
        <dbReference type="ARBA" id="ARBA00023125"/>
    </source>
</evidence>
<dbReference type="EMBL" id="SOQZ01000006">
    <property type="protein sequence ID" value="TDY10064.1"/>
    <property type="molecule type" value="Genomic_DNA"/>
</dbReference>
<keyword evidence="1" id="KW-0805">Transcription regulation</keyword>
<dbReference type="InterPro" id="IPR018060">
    <property type="entry name" value="HTH_AraC"/>
</dbReference>
<feature type="transmembrane region" description="Helical" evidence="4">
    <location>
        <begin position="136"/>
        <end position="157"/>
    </location>
</feature>
<dbReference type="Gene3D" id="1.10.10.60">
    <property type="entry name" value="Homeodomain-like"/>
    <property type="match status" value="2"/>
</dbReference>
<feature type="transmembrane region" description="Helical" evidence="4">
    <location>
        <begin position="49"/>
        <end position="66"/>
    </location>
</feature>
<evidence type="ECO:0000256" key="4">
    <source>
        <dbReference type="SAM" id="Phobius"/>
    </source>
</evidence>
<feature type="transmembrane region" description="Helical" evidence="4">
    <location>
        <begin position="228"/>
        <end position="246"/>
    </location>
</feature>
<evidence type="ECO:0000259" key="5">
    <source>
        <dbReference type="PROSITE" id="PS01124"/>
    </source>
</evidence>
<dbReference type="SMART" id="SM00342">
    <property type="entry name" value="HTH_ARAC"/>
    <property type="match status" value="1"/>
</dbReference>
<feature type="transmembrane region" description="Helical" evidence="4">
    <location>
        <begin position="73"/>
        <end position="94"/>
    </location>
</feature>
<dbReference type="PANTHER" id="PTHR43280">
    <property type="entry name" value="ARAC-FAMILY TRANSCRIPTIONAL REGULATOR"/>
    <property type="match status" value="1"/>
</dbReference>
<name>A0ABY2G254_9FLAO</name>
<evidence type="ECO:0000313" key="7">
    <source>
        <dbReference type="Proteomes" id="UP000294930"/>
    </source>
</evidence>
<keyword evidence="2" id="KW-0238">DNA-binding</keyword>
<keyword evidence="4" id="KW-0472">Membrane</keyword>
<proteinExistence type="predicted"/>
<evidence type="ECO:0000313" key="6">
    <source>
        <dbReference type="EMBL" id="TDY10064.1"/>
    </source>
</evidence>
<keyword evidence="3" id="KW-0804">Transcription</keyword>
<keyword evidence="4" id="KW-0812">Transmembrane</keyword>
<sequence>MKFHLKIKRLLLSIGFTLFITNCFSMTAIDVAQLSDSYNLKYGVLDFLYFYVALIGFYVAIILNFTKNTDRVSTSLMSGFILVHTFFILDFVLYNTNYQLKYAHTYLMSASVALLYGPLLYFYFKRINNQHKFKALDALHLLPTVVLLFFLFPLYSLPLEEKMKIQLGTSSVYTESSFFYIVFIPKLVSLIIYGFLISKNHLKSTKSKLYKNLEAIAFWKKGVYRMHVLFVVSYFIYGISISGLFFNAYSFIYQIVVVAMALMVLYISYMAQVQPKVFSKEIILKNTEFFSKYQKSGLTKSLSNELKQNLITLMVDHKIFMDNSLNLESLSEKLETSRHNTSQIINEHFNMNFFELINKFRVEEAIQMLKLSDKNTQIIDVAYAVGYNNKVTFNKAFKKETSLTPSQFLKSVNEK</sequence>